<accession>A0AA51MMG0</accession>
<dbReference type="EMBL" id="CP133217">
    <property type="protein sequence ID" value="WML86935.1"/>
    <property type="molecule type" value="Genomic_DNA"/>
</dbReference>
<dbReference type="Proteomes" id="UP001229862">
    <property type="component" value="Chromosome"/>
</dbReference>
<dbReference type="RefSeq" id="WP_266096949.1">
    <property type="nucleotide sequence ID" value="NZ_CP053482.1"/>
</dbReference>
<keyword evidence="3" id="KW-1185">Reference proteome</keyword>
<dbReference type="EMBL" id="JAVFKN010000034">
    <property type="protein sequence ID" value="MDQ5770583.1"/>
    <property type="molecule type" value="Genomic_DNA"/>
</dbReference>
<organism evidence="2">
    <name type="scientific">Thiothrix subterranea</name>
    <dbReference type="NCBI Taxonomy" id="2735563"/>
    <lineage>
        <taxon>Bacteria</taxon>
        <taxon>Pseudomonadati</taxon>
        <taxon>Pseudomonadota</taxon>
        <taxon>Gammaproteobacteria</taxon>
        <taxon>Thiotrichales</taxon>
        <taxon>Thiotrichaceae</taxon>
        <taxon>Thiothrix</taxon>
    </lineage>
</organism>
<dbReference type="Proteomes" id="UP001223336">
    <property type="component" value="Unassembled WGS sequence"/>
</dbReference>
<sequence length="40" mass="4494">MTSIASKQMQEAAWLLQTAGKLRQLRALVHVALRITQCVE</sequence>
<name>A0AA51MMG0_9GAMM</name>
<proteinExistence type="predicted"/>
<gene>
    <name evidence="1" type="ORF">RCC75_18795</name>
    <name evidence="2" type="ORF">RCG00_00920</name>
</gene>
<protein>
    <submittedName>
        <fullName evidence="2">Uncharacterized protein</fullName>
    </submittedName>
</protein>
<evidence type="ECO:0000313" key="3">
    <source>
        <dbReference type="Proteomes" id="UP001223336"/>
    </source>
</evidence>
<reference evidence="2 3" key="1">
    <citation type="submission" date="2023-08" db="EMBL/GenBank/DDBJ databases">
        <title>New molecular markers tilS and rpoB for phylogenetic and monitoring studies of the genus Thiothrix biodiversity.</title>
        <authorList>
            <person name="Ravin N.V."/>
            <person name="Smolyakov D."/>
            <person name="Markov N.D."/>
            <person name="Beletsky A.V."/>
            <person name="Mardanov A.V."/>
            <person name="Rudenko T.S."/>
            <person name="Grabovich M.Y."/>
        </authorList>
    </citation>
    <scope>NUCLEOTIDE SEQUENCE</scope>
    <source>
        <strain evidence="2">DNT52</strain>
        <strain evidence="1 3">H33</strain>
    </source>
</reference>
<evidence type="ECO:0000313" key="2">
    <source>
        <dbReference type="EMBL" id="WML86935.1"/>
    </source>
</evidence>
<evidence type="ECO:0000313" key="1">
    <source>
        <dbReference type="EMBL" id="MDQ5770583.1"/>
    </source>
</evidence>
<dbReference type="AlphaFoldDB" id="A0AA51MMG0"/>